<organism evidence="2">
    <name type="scientific">Streptomyces sp. R35</name>
    <dbReference type="NCBI Taxonomy" id="3238630"/>
    <lineage>
        <taxon>Bacteria</taxon>
        <taxon>Bacillati</taxon>
        <taxon>Actinomycetota</taxon>
        <taxon>Actinomycetes</taxon>
        <taxon>Kitasatosporales</taxon>
        <taxon>Streptomycetaceae</taxon>
        <taxon>Streptomyces</taxon>
    </lineage>
</organism>
<dbReference type="Pfam" id="PF00483">
    <property type="entry name" value="NTP_transferase"/>
    <property type="match status" value="1"/>
</dbReference>
<protein>
    <submittedName>
        <fullName evidence="2">Sugar phosphate nucleotidyltransferase</fullName>
    </submittedName>
</protein>
<proteinExistence type="predicted"/>
<dbReference type="InterPro" id="IPR050486">
    <property type="entry name" value="Mannose-1P_guanyltransferase"/>
</dbReference>
<accession>A0AB39SJP0</accession>
<name>A0AB39SJP0_9ACTN</name>
<feature type="domain" description="Nucleotidyl transferase" evidence="1">
    <location>
        <begin position="10"/>
        <end position="270"/>
    </location>
</feature>
<evidence type="ECO:0000259" key="1">
    <source>
        <dbReference type="Pfam" id="PF00483"/>
    </source>
</evidence>
<dbReference type="PANTHER" id="PTHR22572">
    <property type="entry name" value="SUGAR-1-PHOSPHATE GUANYL TRANSFERASE"/>
    <property type="match status" value="1"/>
</dbReference>
<dbReference type="SUPFAM" id="SSF51161">
    <property type="entry name" value="Trimeric LpxA-like enzymes"/>
    <property type="match status" value="1"/>
</dbReference>
<dbReference type="InterPro" id="IPR011004">
    <property type="entry name" value="Trimer_LpxA-like_sf"/>
</dbReference>
<sequence>MPGATSETVAVMLAGGRGERAKPITLESADYIRSKAVIPFLGRRLVEWVVELCKDQGIRRFYVIAQGLENRSQIKLLLGHGQRHGVEISYSRAGFDPYNVGSGSAFLHNLEQWKLTGRALVLPVDSVLDFSLEELERTHQETAATVTVATVGRTRREVAGKYGVLRTDPAGRVRGFAEKPSAQQLRTLFPGRGDEPLPTSAGMYLVDCDRLRRAARDPQLMRLAQQRLDWGGDLLPWLVEHDEPVAAHRIARLGDLGNVPDYLAALRDVLSGAYRRLNRLMGPPTAGAADCWIDESSLRTRDPVSGTTLTEKIADGRVKIGPGVHIGRHVEVGDDVSLEYADIGDGVELGEGARLSGVAVGDYSLVGPHAELSDSYIGPMAVIRSERGRPVRLESHTAIGDGVSLRPGSRLSGVSVYPRLRIPAHFHVPSGTWLTCSDDVLQWV</sequence>
<dbReference type="SUPFAM" id="SSF53448">
    <property type="entry name" value="Nucleotide-diphospho-sugar transferases"/>
    <property type="match status" value="1"/>
</dbReference>
<dbReference type="Gene3D" id="3.90.550.10">
    <property type="entry name" value="Spore Coat Polysaccharide Biosynthesis Protein SpsA, Chain A"/>
    <property type="match status" value="1"/>
</dbReference>
<dbReference type="InterPro" id="IPR029044">
    <property type="entry name" value="Nucleotide-diphossugar_trans"/>
</dbReference>
<dbReference type="RefSeq" id="WP_369263564.1">
    <property type="nucleotide sequence ID" value="NZ_CP163440.1"/>
</dbReference>
<gene>
    <name evidence="2" type="ORF">AB5J50_40070</name>
</gene>
<dbReference type="EMBL" id="CP163440">
    <property type="protein sequence ID" value="XDQ66563.1"/>
    <property type="molecule type" value="Genomic_DNA"/>
</dbReference>
<dbReference type="AlphaFoldDB" id="A0AB39SJP0"/>
<reference evidence="2" key="1">
    <citation type="submission" date="2024-07" db="EMBL/GenBank/DDBJ databases">
        <authorList>
            <person name="Yu S.T."/>
        </authorList>
    </citation>
    <scope>NUCLEOTIDE SEQUENCE</scope>
    <source>
        <strain evidence="2">R35</strain>
    </source>
</reference>
<dbReference type="Gene3D" id="2.160.10.10">
    <property type="entry name" value="Hexapeptide repeat proteins"/>
    <property type="match status" value="1"/>
</dbReference>
<evidence type="ECO:0000313" key="2">
    <source>
        <dbReference type="EMBL" id="XDQ66563.1"/>
    </source>
</evidence>
<dbReference type="InterPro" id="IPR005835">
    <property type="entry name" value="NTP_transferase_dom"/>
</dbReference>